<name>A0ABU8X2E6_9BURK</name>
<accession>A0ABU8X2E6</accession>
<comment type="caution">
    <text evidence="1">The sequence shown here is derived from an EMBL/GenBank/DDBJ whole genome shotgun (WGS) entry which is preliminary data.</text>
</comment>
<evidence type="ECO:0000313" key="1">
    <source>
        <dbReference type="EMBL" id="MEJ8853990.1"/>
    </source>
</evidence>
<proteinExistence type="predicted"/>
<dbReference type="EMBL" id="JBBKZS010000002">
    <property type="protein sequence ID" value="MEJ8853990.1"/>
    <property type="molecule type" value="Genomic_DNA"/>
</dbReference>
<reference evidence="1 2" key="1">
    <citation type="submission" date="2024-03" db="EMBL/GenBank/DDBJ databases">
        <title>Novel species of the genus Variovorax.</title>
        <authorList>
            <person name="Liu Q."/>
            <person name="Xin Y.-H."/>
        </authorList>
    </citation>
    <scope>NUCLEOTIDE SEQUENCE [LARGE SCALE GENOMIC DNA]</scope>
    <source>
        <strain evidence="1 2">KACC 18901</strain>
    </source>
</reference>
<gene>
    <name evidence="1" type="ORF">WKW79_05390</name>
</gene>
<protein>
    <submittedName>
        <fullName evidence="1">Uncharacterized protein</fullName>
    </submittedName>
</protein>
<dbReference type="Proteomes" id="UP001367030">
    <property type="component" value="Unassembled WGS sequence"/>
</dbReference>
<sequence>MPDSTSTAPARREMRPVVELQRFGTDGYGYQVRAFARDTKLASDSGIFASLEHCLFDAGASLDNYFTSVLLNLDGLLIGPCRTDSLRRQPANVAQRIRQHFRPG</sequence>
<dbReference type="RefSeq" id="WP_340334085.1">
    <property type="nucleotide sequence ID" value="NZ_JBBKZS010000002.1"/>
</dbReference>
<evidence type="ECO:0000313" key="2">
    <source>
        <dbReference type="Proteomes" id="UP001367030"/>
    </source>
</evidence>
<keyword evidence="2" id="KW-1185">Reference proteome</keyword>
<organism evidence="1 2">
    <name type="scientific">Variovorax robiniae</name>
    <dbReference type="NCBI Taxonomy" id="1836199"/>
    <lineage>
        <taxon>Bacteria</taxon>
        <taxon>Pseudomonadati</taxon>
        <taxon>Pseudomonadota</taxon>
        <taxon>Betaproteobacteria</taxon>
        <taxon>Burkholderiales</taxon>
        <taxon>Comamonadaceae</taxon>
        <taxon>Variovorax</taxon>
    </lineage>
</organism>